<feature type="non-terminal residue" evidence="2">
    <location>
        <position position="1"/>
    </location>
</feature>
<evidence type="ECO:0000313" key="3">
    <source>
        <dbReference type="Proteomes" id="UP000008141"/>
    </source>
</evidence>
<protein>
    <recommendedName>
        <fullName evidence="1">AMMECR1 domain-containing protein</fullName>
    </recommendedName>
</protein>
<evidence type="ECO:0000259" key="1">
    <source>
        <dbReference type="PROSITE" id="PS51112"/>
    </source>
</evidence>
<dbReference type="Pfam" id="PF01871">
    <property type="entry name" value="AMMECR1"/>
    <property type="match status" value="1"/>
</dbReference>
<dbReference type="InParanoid" id="E1ZQ46"/>
<dbReference type="NCBIfam" id="TIGR00296">
    <property type="entry name" value="TIGR00296 family protein"/>
    <property type="match status" value="1"/>
</dbReference>
<dbReference type="RefSeq" id="XP_005844277.1">
    <property type="nucleotide sequence ID" value="XM_005844215.1"/>
</dbReference>
<dbReference type="PROSITE" id="PS51112">
    <property type="entry name" value="AMMECR1"/>
    <property type="match status" value="1"/>
</dbReference>
<dbReference type="Gene3D" id="3.30.700.20">
    <property type="entry name" value="Hypothetical protein ph0010, domain 1"/>
    <property type="match status" value="1"/>
</dbReference>
<evidence type="ECO:0000313" key="2">
    <source>
        <dbReference type="EMBL" id="EFN52175.1"/>
    </source>
</evidence>
<proteinExistence type="predicted"/>
<dbReference type="InterPro" id="IPR023473">
    <property type="entry name" value="AMMECR1"/>
</dbReference>
<dbReference type="SUPFAM" id="SSF143447">
    <property type="entry name" value="AMMECR1-like"/>
    <property type="match status" value="1"/>
</dbReference>
<dbReference type="GeneID" id="17351472"/>
<dbReference type="AlphaFoldDB" id="E1ZQ46"/>
<dbReference type="STRING" id="554065.E1ZQ46"/>
<dbReference type="OrthoDB" id="24630at2759"/>
<dbReference type="Proteomes" id="UP000008141">
    <property type="component" value="Unassembled WGS sequence"/>
</dbReference>
<dbReference type="eggNOG" id="KOG3274">
    <property type="taxonomic scope" value="Eukaryota"/>
</dbReference>
<dbReference type="InterPro" id="IPR002733">
    <property type="entry name" value="AMMECR1_domain"/>
</dbReference>
<dbReference type="PANTHER" id="PTHR13016">
    <property type="entry name" value="AMMECR1 HOMOLOG"/>
    <property type="match status" value="1"/>
</dbReference>
<gene>
    <name evidence="2" type="ORF">CHLNCDRAFT_27165</name>
</gene>
<dbReference type="KEGG" id="cvr:CHLNCDRAFT_27165"/>
<feature type="domain" description="AMMECR1" evidence="1">
    <location>
        <begin position="1"/>
        <end position="158"/>
    </location>
</feature>
<dbReference type="InterPro" id="IPR036071">
    <property type="entry name" value="AMMECR1_dom_sf"/>
</dbReference>
<dbReference type="PANTHER" id="PTHR13016:SF0">
    <property type="entry name" value="AMME SYNDROME CANDIDATE GENE 1 PROTEIN"/>
    <property type="match status" value="1"/>
</dbReference>
<dbReference type="EMBL" id="GL433858">
    <property type="protein sequence ID" value="EFN52175.1"/>
    <property type="molecule type" value="Genomic_DNA"/>
</dbReference>
<organism evidence="3">
    <name type="scientific">Chlorella variabilis</name>
    <name type="common">Green alga</name>
    <dbReference type="NCBI Taxonomy" id="554065"/>
    <lineage>
        <taxon>Eukaryota</taxon>
        <taxon>Viridiplantae</taxon>
        <taxon>Chlorophyta</taxon>
        <taxon>core chlorophytes</taxon>
        <taxon>Trebouxiophyceae</taxon>
        <taxon>Chlorellales</taxon>
        <taxon>Chlorellaceae</taxon>
        <taxon>Chlorella clade</taxon>
        <taxon>Chlorella</taxon>
    </lineage>
</organism>
<accession>E1ZQ46</accession>
<reference evidence="2 3" key="1">
    <citation type="journal article" date="2010" name="Plant Cell">
        <title>The Chlorella variabilis NC64A genome reveals adaptation to photosymbiosis, coevolution with viruses, and cryptic sex.</title>
        <authorList>
            <person name="Blanc G."/>
            <person name="Duncan G."/>
            <person name="Agarkova I."/>
            <person name="Borodovsky M."/>
            <person name="Gurnon J."/>
            <person name="Kuo A."/>
            <person name="Lindquist E."/>
            <person name="Lucas S."/>
            <person name="Pangilinan J."/>
            <person name="Polle J."/>
            <person name="Salamov A."/>
            <person name="Terry A."/>
            <person name="Yamada T."/>
            <person name="Dunigan D.D."/>
            <person name="Grigoriev I.V."/>
            <person name="Claverie J.M."/>
            <person name="Van Etten J.L."/>
        </authorList>
    </citation>
    <scope>NUCLEOTIDE SEQUENCE [LARGE SCALE GENOMIC DNA]</scope>
    <source>
        <strain evidence="2 3">NC64A</strain>
    </source>
</reference>
<dbReference type="FunCoup" id="E1ZQ46">
    <property type="interactions" value="1798"/>
</dbReference>
<dbReference type="InterPro" id="IPR027485">
    <property type="entry name" value="AMMECR1_N"/>
</dbReference>
<name>E1ZQ46_CHLVA</name>
<dbReference type="OMA" id="THCHNRR"/>
<sequence>LFITWTKASRLDGDYRLRGCIGTLEPRPLHSAVRDYTLTSALRDRRFNPIQAKELPYLRCTVSLLSCFEQAATWSDWEIGVHGLIIEFVEPHSSQRRTATFLPEVASHEGWDKQQTIDQLIRKAGFTSTAVTVRSSLRVTRYQSTTCSLTYDEYCKLKDREHAGSKVLLHKQQLVTVSAAQ</sequence>
<keyword evidence="3" id="KW-1185">Reference proteome</keyword>